<accession>A0A2U1LT04</accession>
<dbReference type="PANTHER" id="PTHR31223:SF85">
    <property type="entry name" value="CYTOKININ RIBOSIDE 5'-MONOPHOSPHATE PHOSPHORIBOHYDROLASE LOGL5-RELATED"/>
    <property type="match status" value="1"/>
</dbReference>
<dbReference type="STRING" id="35608.A0A2U1LT04"/>
<dbReference type="AlphaFoldDB" id="A0A2U1LT04"/>
<dbReference type="GO" id="GO:0009691">
    <property type="term" value="P:cytokinin biosynthetic process"/>
    <property type="evidence" value="ECO:0007669"/>
    <property type="project" value="UniProtKB-UniRule"/>
</dbReference>
<evidence type="ECO:0000256" key="3">
    <source>
        <dbReference type="ARBA" id="ARBA00022712"/>
    </source>
</evidence>
<evidence type="ECO:0000256" key="4">
    <source>
        <dbReference type="ARBA" id="ARBA00024884"/>
    </source>
</evidence>
<evidence type="ECO:0000313" key="9">
    <source>
        <dbReference type="Proteomes" id="UP000245207"/>
    </source>
</evidence>
<evidence type="ECO:0000256" key="6">
    <source>
        <dbReference type="ARBA" id="ARBA00049153"/>
    </source>
</evidence>
<dbReference type="InterPro" id="IPR031100">
    <property type="entry name" value="LOG_fam"/>
</dbReference>
<reference evidence="8 9" key="1">
    <citation type="journal article" date="2018" name="Mol. Plant">
        <title>The genome of Artemisia annua provides insight into the evolution of Asteraceae family and artemisinin biosynthesis.</title>
        <authorList>
            <person name="Shen Q."/>
            <person name="Zhang L."/>
            <person name="Liao Z."/>
            <person name="Wang S."/>
            <person name="Yan T."/>
            <person name="Shi P."/>
            <person name="Liu M."/>
            <person name="Fu X."/>
            <person name="Pan Q."/>
            <person name="Wang Y."/>
            <person name="Lv Z."/>
            <person name="Lu X."/>
            <person name="Zhang F."/>
            <person name="Jiang W."/>
            <person name="Ma Y."/>
            <person name="Chen M."/>
            <person name="Hao X."/>
            <person name="Li L."/>
            <person name="Tang Y."/>
            <person name="Lv G."/>
            <person name="Zhou Y."/>
            <person name="Sun X."/>
            <person name="Brodelius P.E."/>
            <person name="Rose J.K.C."/>
            <person name="Tang K."/>
        </authorList>
    </citation>
    <scope>NUCLEOTIDE SEQUENCE [LARGE SCALE GENOMIC DNA]</scope>
    <source>
        <strain evidence="9">cv. Huhao1</strain>
        <tissue evidence="8">Leaf</tissue>
    </source>
</reference>
<protein>
    <recommendedName>
        <fullName evidence="2 7">Cytokinin riboside 5'-monophosphate phosphoribohydrolase</fullName>
        <ecNumber evidence="2 7">3.2.2.n1</ecNumber>
    </recommendedName>
</protein>
<dbReference type="GO" id="GO:0005634">
    <property type="term" value="C:nucleus"/>
    <property type="evidence" value="ECO:0007669"/>
    <property type="project" value="TreeGrafter"/>
</dbReference>
<dbReference type="SUPFAM" id="SSF102405">
    <property type="entry name" value="MCP/YpsA-like"/>
    <property type="match status" value="1"/>
</dbReference>
<dbReference type="Pfam" id="PF03641">
    <property type="entry name" value="Lysine_decarbox"/>
    <property type="match status" value="1"/>
</dbReference>
<sequence>MEQEARDAEYRHNNLFDILEREYYEGKHNRNTQTSSSSSYMNSGRQCSIAQVLTAGNNDSNYENPVERNIDLIYGGGSIGLMGLISQAVYNGGRHVIGVNTHSTCMPKEITGETIGELKRVSNMHQRKAEMARQADAFIALPGGYGTLEELPEVITWAQLGIHEKPSLVVDVPTRWNSTYMMLSVAVEYERVFDRFAEADYVYTRDLREVHSDEVGMRCFLTNDNDLKSMSSVEMMTKFDCIRSSHVPVNVDEKIEDLEKLEEEM</sequence>
<dbReference type="NCBIfam" id="TIGR00730">
    <property type="entry name" value="Rossman fold protein, TIGR00730 family"/>
    <property type="match status" value="1"/>
</dbReference>
<dbReference type="Proteomes" id="UP000245207">
    <property type="component" value="Unassembled WGS sequence"/>
</dbReference>
<proteinExistence type="inferred from homology"/>
<comment type="catalytic activity">
    <reaction evidence="5 7">
        <text>N(6)-(dimethylallyl)adenosine 5'-phosphate + H2O = N(6)-dimethylallyladenine + D-ribose 5-phosphate</text>
        <dbReference type="Rhea" id="RHEA:48560"/>
        <dbReference type="ChEBI" id="CHEBI:15377"/>
        <dbReference type="ChEBI" id="CHEBI:17660"/>
        <dbReference type="ChEBI" id="CHEBI:57526"/>
        <dbReference type="ChEBI" id="CHEBI:78346"/>
        <dbReference type="EC" id="3.2.2.n1"/>
    </reaction>
</comment>
<keyword evidence="7 8" id="KW-0378">Hydrolase</keyword>
<keyword evidence="3 7" id="KW-0203">Cytokinin biosynthesis</keyword>
<dbReference type="InterPro" id="IPR005269">
    <property type="entry name" value="LOG"/>
</dbReference>
<name>A0A2U1LT04_ARTAN</name>
<evidence type="ECO:0000256" key="2">
    <source>
        <dbReference type="ARBA" id="ARBA00012205"/>
    </source>
</evidence>
<organism evidence="8 9">
    <name type="scientific">Artemisia annua</name>
    <name type="common">Sweet wormwood</name>
    <dbReference type="NCBI Taxonomy" id="35608"/>
    <lineage>
        <taxon>Eukaryota</taxon>
        <taxon>Viridiplantae</taxon>
        <taxon>Streptophyta</taxon>
        <taxon>Embryophyta</taxon>
        <taxon>Tracheophyta</taxon>
        <taxon>Spermatophyta</taxon>
        <taxon>Magnoliopsida</taxon>
        <taxon>eudicotyledons</taxon>
        <taxon>Gunneridae</taxon>
        <taxon>Pentapetalae</taxon>
        <taxon>asterids</taxon>
        <taxon>campanulids</taxon>
        <taxon>Asterales</taxon>
        <taxon>Asteraceae</taxon>
        <taxon>Asteroideae</taxon>
        <taxon>Anthemideae</taxon>
        <taxon>Artemisiinae</taxon>
        <taxon>Artemisia</taxon>
    </lineage>
</organism>
<evidence type="ECO:0000313" key="8">
    <source>
        <dbReference type="EMBL" id="PWA52132.1"/>
    </source>
</evidence>
<evidence type="ECO:0000256" key="1">
    <source>
        <dbReference type="ARBA" id="ARBA00006763"/>
    </source>
</evidence>
<evidence type="ECO:0000256" key="5">
    <source>
        <dbReference type="ARBA" id="ARBA00047718"/>
    </source>
</evidence>
<dbReference type="EC" id="3.2.2.n1" evidence="2 7"/>
<dbReference type="EMBL" id="PKPP01007902">
    <property type="protein sequence ID" value="PWA52132.1"/>
    <property type="molecule type" value="Genomic_DNA"/>
</dbReference>
<dbReference type="GO" id="GO:0005829">
    <property type="term" value="C:cytosol"/>
    <property type="evidence" value="ECO:0007669"/>
    <property type="project" value="UniProtKB-ARBA"/>
</dbReference>
<comment type="caution">
    <text evidence="8">The sequence shown here is derived from an EMBL/GenBank/DDBJ whole genome shotgun (WGS) entry which is preliminary data.</text>
</comment>
<dbReference type="OrthoDB" id="414463at2759"/>
<dbReference type="GO" id="GO:0102682">
    <property type="term" value="F:cytokinin riboside 5'-monophosphate phosphoribohydrolase activity"/>
    <property type="evidence" value="ECO:0007669"/>
    <property type="project" value="RHEA"/>
</dbReference>
<comment type="catalytic activity">
    <reaction evidence="6 7">
        <text>9-ribosyl-trans-zeatin 5'-phosphate + H2O = trans-zeatin + D-ribose 5-phosphate</text>
        <dbReference type="Rhea" id="RHEA:48564"/>
        <dbReference type="ChEBI" id="CHEBI:15377"/>
        <dbReference type="ChEBI" id="CHEBI:16522"/>
        <dbReference type="ChEBI" id="CHEBI:78346"/>
        <dbReference type="ChEBI" id="CHEBI:87947"/>
        <dbReference type="EC" id="3.2.2.n1"/>
    </reaction>
</comment>
<comment type="similarity">
    <text evidence="1 7">Belongs to the LOG family.</text>
</comment>
<dbReference type="Gene3D" id="3.40.50.450">
    <property type="match status" value="1"/>
</dbReference>
<evidence type="ECO:0000256" key="7">
    <source>
        <dbReference type="RuleBase" id="RU363015"/>
    </source>
</evidence>
<dbReference type="PANTHER" id="PTHR31223">
    <property type="entry name" value="LOG FAMILY PROTEIN YJL055W"/>
    <property type="match status" value="1"/>
</dbReference>
<gene>
    <name evidence="8" type="ORF">CTI12_AA457670</name>
</gene>
<keyword evidence="9" id="KW-1185">Reference proteome</keyword>
<comment type="function">
    <text evidence="4 7">Cytokinin-activating enzyme working in the direct activation pathway. Phosphoribohydrolase that converts inactive cytokinin nucleotides to the biologically active free-base forms.</text>
</comment>